<dbReference type="AlphaFoldDB" id="A0AAV4CLP7"/>
<sequence>MAQFMPVQGLIYTSQSHTRSLWKHHSDQIVHTSTYPGMSRPTLSETATTREPSTDSNLSETLKNFLKVTGQTPREFTYHGQEL</sequence>
<evidence type="ECO:0000313" key="2">
    <source>
        <dbReference type="EMBL" id="GFO32128.1"/>
    </source>
</evidence>
<comment type="caution">
    <text evidence="2">The sequence shown here is derived from an EMBL/GenBank/DDBJ whole genome shotgun (WGS) entry which is preliminary data.</text>
</comment>
<name>A0AAV4CLP7_9GAST</name>
<proteinExistence type="predicted"/>
<reference evidence="2 3" key="1">
    <citation type="journal article" date="2021" name="Elife">
        <title>Chloroplast acquisition without the gene transfer in kleptoplastic sea slugs, Plakobranchus ocellatus.</title>
        <authorList>
            <person name="Maeda T."/>
            <person name="Takahashi S."/>
            <person name="Yoshida T."/>
            <person name="Shimamura S."/>
            <person name="Takaki Y."/>
            <person name="Nagai Y."/>
            <person name="Toyoda A."/>
            <person name="Suzuki Y."/>
            <person name="Arimoto A."/>
            <person name="Ishii H."/>
            <person name="Satoh N."/>
            <person name="Nishiyama T."/>
            <person name="Hasebe M."/>
            <person name="Maruyama T."/>
            <person name="Minagawa J."/>
            <person name="Obokata J."/>
            <person name="Shigenobu S."/>
        </authorList>
    </citation>
    <scope>NUCLEOTIDE SEQUENCE [LARGE SCALE GENOMIC DNA]</scope>
</reference>
<organism evidence="2 3">
    <name type="scientific">Plakobranchus ocellatus</name>
    <dbReference type="NCBI Taxonomy" id="259542"/>
    <lineage>
        <taxon>Eukaryota</taxon>
        <taxon>Metazoa</taxon>
        <taxon>Spiralia</taxon>
        <taxon>Lophotrochozoa</taxon>
        <taxon>Mollusca</taxon>
        <taxon>Gastropoda</taxon>
        <taxon>Heterobranchia</taxon>
        <taxon>Euthyneura</taxon>
        <taxon>Panpulmonata</taxon>
        <taxon>Sacoglossa</taxon>
        <taxon>Placobranchoidea</taxon>
        <taxon>Plakobranchidae</taxon>
        <taxon>Plakobranchus</taxon>
    </lineage>
</organism>
<protein>
    <submittedName>
        <fullName evidence="2">Uncharacterized protein</fullName>
    </submittedName>
</protein>
<feature type="region of interest" description="Disordered" evidence="1">
    <location>
        <begin position="32"/>
        <end position="58"/>
    </location>
</feature>
<keyword evidence="3" id="KW-1185">Reference proteome</keyword>
<dbReference type="EMBL" id="BLXT01006566">
    <property type="protein sequence ID" value="GFO32128.1"/>
    <property type="molecule type" value="Genomic_DNA"/>
</dbReference>
<evidence type="ECO:0000313" key="3">
    <source>
        <dbReference type="Proteomes" id="UP000735302"/>
    </source>
</evidence>
<gene>
    <name evidence="2" type="ORF">PoB_005863300</name>
</gene>
<accession>A0AAV4CLP7</accession>
<evidence type="ECO:0000256" key="1">
    <source>
        <dbReference type="SAM" id="MobiDB-lite"/>
    </source>
</evidence>
<dbReference type="Proteomes" id="UP000735302">
    <property type="component" value="Unassembled WGS sequence"/>
</dbReference>